<name>A0A3M2YM76_PSEYM</name>
<feature type="domain" description="Type II secretion system protein GspE N-terminal" evidence="1">
    <location>
        <begin position="67"/>
        <end position="141"/>
    </location>
</feature>
<evidence type="ECO:0000313" key="3">
    <source>
        <dbReference type="Proteomes" id="UP000282378"/>
    </source>
</evidence>
<dbReference type="Proteomes" id="UP000282378">
    <property type="component" value="Unassembled WGS sequence"/>
</dbReference>
<reference evidence="2 3" key="1">
    <citation type="submission" date="2018-08" db="EMBL/GenBank/DDBJ databases">
        <title>Recombination of ecologically and evolutionarily significant loci maintains genetic cohesion in the Pseudomonas syringae species complex.</title>
        <authorList>
            <person name="Dillon M."/>
            <person name="Thakur S."/>
            <person name="Almeida R.N.D."/>
            <person name="Weir B.S."/>
            <person name="Guttman D.S."/>
        </authorList>
    </citation>
    <scope>NUCLEOTIDE SEQUENCE [LARGE SCALE GENOMIC DNA]</scope>
    <source>
        <strain evidence="2 3">88_10</strain>
    </source>
</reference>
<sequence length="187" mass="20843">AAPRRLGSVLISWQAINDEKLQTALAEQQTRQVPLGRILLSHGWLDDETLAEAIAFQNDLPRVFDIAGKRSTSNPLADEFCLRWRVVPLQMNAMGRQEIAVASPLPEEGLQQITEQLGAEPVQLIARESDIVTQLRQLQVVEGQPLPSATPLLGDLLIEQGLLDREVFRKAMLGYRPHVHGRIGDYL</sequence>
<dbReference type="EMBL" id="RBNL01002230">
    <property type="protein sequence ID" value="RML77143.1"/>
    <property type="molecule type" value="Genomic_DNA"/>
</dbReference>
<protein>
    <submittedName>
        <fullName evidence="2">Bacteriophage N4 adsorption protein B</fullName>
    </submittedName>
</protein>
<feature type="non-terminal residue" evidence="2">
    <location>
        <position position="1"/>
    </location>
</feature>
<dbReference type="AlphaFoldDB" id="A0A3M2YM76"/>
<accession>A0A3M2YM76</accession>
<gene>
    <name evidence="2" type="ORF">APX70_07790</name>
</gene>
<feature type="non-terminal residue" evidence="2">
    <location>
        <position position="187"/>
    </location>
</feature>
<dbReference type="InterPro" id="IPR037257">
    <property type="entry name" value="T2SS_E_N_sf"/>
</dbReference>
<evidence type="ECO:0000259" key="1">
    <source>
        <dbReference type="Pfam" id="PF05157"/>
    </source>
</evidence>
<dbReference type="Pfam" id="PF05157">
    <property type="entry name" value="MshEN"/>
    <property type="match status" value="1"/>
</dbReference>
<proteinExistence type="predicted"/>
<comment type="caution">
    <text evidence="2">The sequence shown here is derived from an EMBL/GenBank/DDBJ whole genome shotgun (WGS) entry which is preliminary data.</text>
</comment>
<dbReference type="SUPFAM" id="SSF160246">
    <property type="entry name" value="EspE N-terminal domain-like"/>
    <property type="match status" value="1"/>
</dbReference>
<dbReference type="InterPro" id="IPR007831">
    <property type="entry name" value="T2SS_GspE_N"/>
</dbReference>
<organism evidence="2 3">
    <name type="scientific">Pseudomonas syringae pv. maculicola</name>
    <dbReference type="NCBI Taxonomy" id="59511"/>
    <lineage>
        <taxon>Bacteria</taxon>
        <taxon>Pseudomonadati</taxon>
        <taxon>Pseudomonadota</taxon>
        <taxon>Gammaproteobacteria</taxon>
        <taxon>Pseudomonadales</taxon>
        <taxon>Pseudomonadaceae</taxon>
        <taxon>Pseudomonas</taxon>
    </lineage>
</organism>
<evidence type="ECO:0000313" key="2">
    <source>
        <dbReference type="EMBL" id="RML77143.1"/>
    </source>
</evidence>